<evidence type="ECO:0000313" key="2">
    <source>
        <dbReference type="Proteomes" id="UP000193827"/>
    </source>
</evidence>
<dbReference type="AlphaFoldDB" id="A0A1Y5SJE9"/>
<sequence length="286" mass="32593">MMLTSSALFQLWKRQVFLRNRHDELSSLLGCSWVHTGVYMIGCADRVVYIGQSNQLSQRSIDSLGRVYRRIPDTALPWSIAFAPFAYEDMDEHESAAIRAYAPEFNTSIPSMNKSLGRMPVIAGTAQIFADQASRRRRAQRRSAPTQRPERITTYVEHKGVKIHIDEKRSNEVGERHLFFEWMAKSYGKVIASGTEPDKATAANRVIDAAEEHLALPYRFKINLCDDGSVVTREGEYLGTWKTDENGYPSFTPDGESEVLFFEMWIGMLCQKIADWHEAQDQVQTS</sequence>
<protein>
    <recommendedName>
        <fullName evidence="3">GIY-YIG domain-containing protein</fullName>
    </recommendedName>
</protein>
<dbReference type="Proteomes" id="UP000193827">
    <property type="component" value="Unassembled WGS sequence"/>
</dbReference>
<keyword evidence="2" id="KW-1185">Reference proteome</keyword>
<reference evidence="1 2" key="1">
    <citation type="submission" date="2017-03" db="EMBL/GenBank/DDBJ databases">
        <authorList>
            <person name="Afonso C.L."/>
            <person name="Miller P.J."/>
            <person name="Scott M.A."/>
            <person name="Spackman E."/>
            <person name="Goraichik I."/>
            <person name="Dimitrov K.M."/>
            <person name="Suarez D.L."/>
            <person name="Swayne D.E."/>
        </authorList>
    </citation>
    <scope>NUCLEOTIDE SEQUENCE [LARGE SCALE GENOMIC DNA]</scope>
    <source>
        <strain evidence="1 2">CECT 8287</strain>
    </source>
</reference>
<gene>
    <name evidence="1" type="ORF">PEL8287_01914</name>
</gene>
<organism evidence="1 2">
    <name type="scientific">Roseovarius litorisediminis</name>
    <dbReference type="NCBI Taxonomy" id="1312363"/>
    <lineage>
        <taxon>Bacteria</taxon>
        <taxon>Pseudomonadati</taxon>
        <taxon>Pseudomonadota</taxon>
        <taxon>Alphaproteobacteria</taxon>
        <taxon>Rhodobacterales</taxon>
        <taxon>Roseobacteraceae</taxon>
        <taxon>Roseovarius</taxon>
    </lineage>
</organism>
<name>A0A1Y5SJE9_9RHOB</name>
<accession>A0A1Y5SJE9</accession>
<evidence type="ECO:0000313" key="1">
    <source>
        <dbReference type="EMBL" id="SLN39039.1"/>
    </source>
</evidence>
<evidence type="ECO:0008006" key="3">
    <source>
        <dbReference type="Google" id="ProtNLM"/>
    </source>
</evidence>
<proteinExistence type="predicted"/>
<dbReference type="EMBL" id="FWFL01000004">
    <property type="protein sequence ID" value="SLN39039.1"/>
    <property type="molecule type" value="Genomic_DNA"/>
</dbReference>